<dbReference type="InterPro" id="IPR036890">
    <property type="entry name" value="HATPase_C_sf"/>
</dbReference>
<dbReference type="Pfam" id="PF13466">
    <property type="entry name" value="STAS_2"/>
    <property type="match status" value="1"/>
</dbReference>
<dbReference type="EMBL" id="CP126980">
    <property type="protein sequence ID" value="WIM99793.1"/>
    <property type="molecule type" value="Genomic_DNA"/>
</dbReference>
<dbReference type="CDD" id="cd16936">
    <property type="entry name" value="HATPase_RsbW-like"/>
    <property type="match status" value="1"/>
</dbReference>
<dbReference type="Gene3D" id="3.30.565.10">
    <property type="entry name" value="Histidine kinase-like ATPase, C-terminal domain"/>
    <property type="match status" value="1"/>
</dbReference>
<keyword evidence="1" id="KW-0723">Serine/threonine-protein kinase</keyword>
<name>A0ABY8WT65_9ACTN</name>
<dbReference type="SUPFAM" id="SSF52091">
    <property type="entry name" value="SpoIIaa-like"/>
    <property type="match status" value="1"/>
</dbReference>
<evidence type="ECO:0000313" key="4">
    <source>
        <dbReference type="Proteomes" id="UP001240150"/>
    </source>
</evidence>
<keyword evidence="1" id="KW-0808">Transferase</keyword>
<keyword evidence="4" id="KW-1185">Reference proteome</keyword>
<keyword evidence="3" id="KW-0067">ATP-binding</keyword>
<gene>
    <name evidence="3" type="ORF">ACTOB_003457</name>
</gene>
<dbReference type="InterPro" id="IPR050267">
    <property type="entry name" value="Anti-sigma-factor_SerPK"/>
</dbReference>
<protein>
    <submittedName>
        <fullName evidence="3">ATP-binding protein</fullName>
    </submittedName>
</protein>
<feature type="domain" description="STAS" evidence="2">
    <location>
        <begin position="17"/>
        <end position="102"/>
    </location>
</feature>
<organism evidence="3 4">
    <name type="scientific">Actinoplanes oblitus</name>
    <dbReference type="NCBI Taxonomy" id="3040509"/>
    <lineage>
        <taxon>Bacteria</taxon>
        <taxon>Bacillati</taxon>
        <taxon>Actinomycetota</taxon>
        <taxon>Actinomycetes</taxon>
        <taxon>Micromonosporales</taxon>
        <taxon>Micromonosporaceae</taxon>
        <taxon>Actinoplanes</taxon>
    </lineage>
</organism>
<dbReference type="RefSeq" id="WP_284921231.1">
    <property type="nucleotide sequence ID" value="NZ_CP126980.1"/>
</dbReference>
<dbReference type="InterPro" id="IPR003594">
    <property type="entry name" value="HATPase_dom"/>
</dbReference>
<proteinExistence type="predicted"/>
<evidence type="ECO:0000259" key="2">
    <source>
        <dbReference type="PROSITE" id="PS50801"/>
    </source>
</evidence>
<evidence type="ECO:0000313" key="3">
    <source>
        <dbReference type="EMBL" id="WIM99793.1"/>
    </source>
</evidence>
<dbReference type="PANTHER" id="PTHR35526:SF3">
    <property type="entry name" value="ANTI-SIGMA-F FACTOR RSBW"/>
    <property type="match status" value="1"/>
</dbReference>
<evidence type="ECO:0000256" key="1">
    <source>
        <dbReference type="ARBA" id="ARBA00022527"/>
    </source>
</evidence>
<dbReference type="InterPro" id="IPR002645">
    <property type="entry name" value="STAS_dom"/>
</dbReference>
<sequence>MERPVHIDVSALETIRVALAGAVILVRHDDVLSQLDQALKLESSVRVSVDLTEVTALDSSGVALLLLIRRRALRAGKTFQLYGAAPAVAGHLHLAGVTSLLGLEPPGDAARLTTGEHPPGGAGIPDHHDAALVEILDEPFDRHTIATVRQQLAQYAAGVGLSDEERYKLLLAASEIMSNAVRHGGGHGRIRVTGRGDRLFLEIRDTGRGMARRHLGEQPRPRPGRIGAAGLWVTRRICERVDIDTGPGGTTVRLVFAVTDGRTDLSS</sequence>
<keyword evidence="3" id="KW-0547">Nucleotide-binding</keyword>
<accession>A0ABY8WT65</accession>
<dbReference type="InterPro" id="IPR058548">
    <property type="entry name" value="MlaB-like_STAS"/>
</dbReference>
<dbReference type="GO" id="GO:0005524">
    <property type="term" value="F:ATP binding"/>
    <property type="evidence" value="ECO:0007669"/>
    <property type="project" value="UniProtKB-KW"/>
</dbReference>
<reference evidence="3 4" key="1">
    <citation type="submission" date="2023-06" db="EMBL/GenBank/DDBJ databases">
        <authorList>
            <person name="Yushchuk O."/>
            <person name="Binda E."/>
            <person name="Ruckert-Reed C."/>
            <person name="Fedorenko V."/>
            <person name="Kalinowski J."/>
            <person name="Marinelli F."/>
        </authorList>
    </citation>
    <scope>NUCLEOTIDE SEQUENCE [LARGE SCALE GENOMIC DNA]</scope>
    <source>
        <strain evidence="3 4">NRRL 3884</strain>
    </source>
</reference>
<dbReference type="PANTHER" id="PTHR35526">
    <property type="entry name" value="ANTI-SIGMA-F FACTOR RSBW-RELATED"/>
    <property type="match status" value="1"/>
</dbReference>
<keyword evidence="1" id="KW-0418">Kinase</keyword>
<dbReference type="SUPFAM" id="SSF55874">
    <property type="entry name" value="ATPase domain of HSP90 chaperone/DNA topoisomerase II/histidine kinase"/>
    <property type="match status" value="1"/>
</dbReference>
<dbReference type="Pfam" id="PF13581">
    <property type="entry name" value="HATPase_c_2"/>
    <property type="match status" value="1"/>
</dbReference>
<dbReference type="Gene3D" id="3.30.750.24">
    <property type="entry name" value="STAS domain"/>
    <property type="match status" value="1"/>
</dbReference>
<dbReference type="Proteomes" id="UP001240150">
    <property type="component" value="Chromosome"/>
</dbReference>
<dbReference type="SMART" id="SM00387">
    <property type="entry name" value="HATPase_c"/>
    <property type="match status" value="1"/>
</dbReference>
<dbReference type="InterPro" id="IPR036513">
    <property type="entry name" value="STAS_dom_sf"/>
</dbReference>
<dbReference type="PROSITE" id="PS50801">
    <property type="entry name" value="STAS"/>
    <property type="match status" value="1"/>
</dbReference>